<dbReference type="InterPro" id="IPR001220">
    <property type="entry name" value="Legume_lectin_dom"/>
</dbReference>
<sequence length="310" mass="34737">MSWLIMLVLLFLLNLVSSDINQGQFSFDGYLNVDGVAGVDSSGHLKLTNFARQTEGHIFYKNPIQFKNSTNAFVVSPNNGIPGALLSQYLGLFNQSNNGFSSSTGSVLSSHYILAWSFKMNGSAEELDLSHLPKVPRFVNDNNRVIKQLKKILAIFHRSHFSPRIGFQEVQYGPHRFSYKDLFKATKGFKEKEVLGRGGFGKVHKGVLPSSNMKITVKRISHDSRQCMREFVAEIATIGRLRHPNLVRLLGYCRRKQRVAFGRSVLVVLSAPTVGASHHSLRYQACQCADSDMNARLGDFGLAKTMRPWK</sequence>
<dbReference type="EMBL" id="JABFAF010000007">
    <property type="protein sequence ID" value="MBA0859169.1"/>
    <property type="molecule type" value="Genomic_DNA"/>
</dbReference>
<dbReference type="InterPro" id="IPR050528">
    <property type="entry name" value="L-type_Lectin-RKs"/>
</dbReference>
<keyword evidence="9" id="KW-0067">ATP-binding</keyword>
<proteinExistence type="inferred from homology"/>
<dbReference type="AlphaFoldDB" id="A0A7J9LLI2"/>
<comment type="caution">
    <text evidence="15">The sequence shown here is derived from an EMBL/GenBank/DDBJ whole genome shotgun (WGS) entry which is preliminary data.</text>
</comment>
<evidence type="ECO:0000256" key="8">
    <source>
        <dbReference type="ARBA" id="ARBA00022741"/>
    </source>
</evidence>
<protein>
    <recommendedName>
        <fullName evidence="14">Protein kinase domain-containing protein</fullName>
    </recommendedName>
</protein>
<name>A0A7J9LLI2_GOSSC</name>
<evidence type="ECO:0000256" key="4">
    <source>
        <dbReference type="ARBA" id="ARBA00022679"/>
    </source>
</evidence>
<evidence type="ECO:0000313" key="15">
    <source>
        <dbReference type="EMBL" id="MBA0859169.1"/>
    </source>
</evidence>
<keyword evidence="6 13" id="KW-0732">Signal</keyword>
<gene>
    <name evidence="15" type="ORF">Goshw_003945</name>
</gene>
<dbReference type="GO" id="GO:0051707">
    <property type="term" value="P:response to other organism"/>
    <property type="evidence" value="ECO:0007669"/>
    <property type="project" value="UniProtKB-ARBA"/>
</dbReference>
<evidence type="ECO:0000256" key="1">
    <source>
        <dbReference type="ARBA" id="ARBA00004479"/>
    </source>
</evidence>
<evidence type="ECO:0000256" key="11">
    <source>
        <dbReference type="ARBA" id="ARBA00023136"/>
    </source>
</evidence>
<dbReference type="InterPro" id="IPR000719">
    <property type="entry name" value="Prot_kinase_dom"/>
</dbReference>
<dbReference type="GO" id="GO:0006952">
    <property type="term" value="P:defense response"/>
    <property type="evidence" value="ECO:0007669"/>
    <property type="project" value="UniProtKB-ARBA"/>
</dbReference>
<evidence type="ECO:0000256" key="9">
    <source>
        <dbReference type="ARBA" id="ARBA00022840"/>
    </source>
</evidence>
<evidence type="ECO:0000256" key="13">
    <source>
        <dbReference type="SAM" id="SignalP"/>
    </source>
</evidence>
<dbReference type="InterPro" id="IPR011009">
    <property type="entry name" value="Kinase-like_dom_sf"/>
</dbReference>
<keyword evidence="5" id="KW-0812">Transmembrane</keyword>
<evidence type="ECO:0000256" key="10">
    <source>
        <dbReference type="ARBA" id="ARBA00022989"/>
    </source>
</evidence>
<dbReference type="SUPFAM" id="SSF56112">
    <property type="entry name" value="Protein kinase-like (PK-like)"/>
    <property type="match status" value="1"/>
</dbReference>
<keyword evidence="8" id="KW-0547">Nucleotide-binding</keyword>
<reference evidence="15 16" key="1">
    <citation type="journal article" date="2019" name="Genome Biol. Evol.">
        <title>Insights into the evolution of the New World diploid cottons (Gossypium, subgenus Houzingenia) based on genome sequencing.</title>
        <authorList>
            <person name="Grover C.E."/>
            <person name="Arick M.A. 2nd"/>
            <person name="Thrash A."/>
            <person name="Conover J.L."/>
            <person name="Sanders W.S."/>
            <person name="Peterson D.G."/>
            <person name="Frelichowski J.E."/>
            <person name="Scheffler J.A."/>
            <person name="Scheffler B.E."/>
            <person name="Wendel J.F."/>
        </authorList>
    </citation>
    <scope>NUCLEOTIDE SEQUENCE [LARGE SCALE GENOMIC DNA]</scope>
    <source>
        <strain evidence="15">1</strain>
        <tissue evidence="15">Leaf</tissue>
    </source>
</reference>
<keyword evidence="4" id="KW-0808">Transferase</keyword>
<dbReference type="Gene3D" id="3.30.200.20">
    <property type="entry name" value="Phosphorylase Kinase, domain 1"/>
    <property type="match status" value="1"/>
</dbReference>
<dbReference type="GO" id="GO:0004672">
    <property type="term" value="F:protein kinase activity"/>
    <property type="evidence" value="ECO:0007669"/>
    <property type="project" value="InterPro"/>
</dbReference>
<feature type="domain" description="Protein kinase" evidence="14">
    <location>
        <begin position="189"/>
        <end position="310"/>
    </location>
</feature>
<dbReference type="Gene3D" id="2.60.120.200">
    <property type="match status" value="1"/>
</dbReference>
<dbReference type="GO" id="GO:0016020">
    <property type="term" value="C:membrane"/>
    <property type="evidence" value="ECO:0007669"/>
    <property type="project" value="UniProtKB-SubCell"/>
</dbReference>
<comment type="subcellular location">
    <subcellularLocation>
        <location evidence="1">Membrane</location>
        <topology evidence="1">Single-pass type I membrane protein</topology>
    </subcellularLocation>
</comment>
<dbReference type="Pfam" id="PF07714">
    <property type="entry name" value="PK_Tyr_Ser-Thr"/>
    <property type="match status" value="1"/>
</dbReference>
<evidence type="ECO:0000256" key="2">
    <source>
        <dbReference type="ARBA" id="ARBA00008536"/>
    </source>
</evidence>
<dbReference type="FunFam" id="3.30.200.20:FF:000178">
    <property type="entry name" value="serine/threonine-protein kinase PBS1-like"/>
    <property type="match status" value="1"/>
</dbReference>
<dbReference type="InterPro" id="IPR013320">
    <property type="entry name" value="ConA-like_dom_sf"/>
</dbReference>
<evidence type="ECO:0000256" key="7">
    <source>
        <dbReference type="ARBA" id="ARBA00022734"/>
    </source>
</evidence>
<evidence type="ECO:0000256" key="5">
    <source>
        <dbReference type="ARBA" id="ARBA00022692"/>
    </source>
</evidence>
<keyword evidence="11" id="KW-0472">Membrane</keyword>
<organism evidence="15 16">
    <name type="scientific">Gossypium schwendimanii</name>
    <name type="common">Cotton</name>
    <dbReference type="NCBI Taxonomy" id="34291"/>
    <lineage>
        <taxon>Eukaryota</taxon>
        <taxon>Viridiplantae</taxon>
        <taxon>Streptophyta</taxon>
        <taxon>Embryophyta</taxon>
        <taxon>Tracheophyta</taxon>
        <taxon>Spermatophyta</taxon>
        <taxon>Magnoliopsida</taxon>
        <taxon>eudicotyledons</taxon>
        <taxon>Gunneridae</taxon>
        <taxon>Pentapetalae</taxon>
        <taxon>rosids</taxon>
        <taxon>malvids</taxon>
        <taxon>Malvales</taxon>
        <taxon>Malvaceae</taxon>
        <taxon>Malvoideae</taxon>
        <taxon>Gossypium</taxon>
    </lineage>
</organism>
<dbReference type="OrthoDB" id="1002459at2759"/>
<dbReference type="Proteomes" id="UP000593576">
    <property type="component" value="Unassembled WGS sequence"/>
</dbReference>
<keyword evidence="12" id="KW-0675">Receptor</keyword>
<comment type="similarity">
    <text evidence="3">In the C-terminal section; belongs to the protein kinase superfamily. Ser/Thr protein kinase family.</text>
</comment>
<keyword evidence="10" id="KW-1133">Transmembrane helix</keyword>
<dbReference type="GO" id="GO:0005524">
    <property type="term" value="F:ATP binding"/>
    <property type="evidence" value="ECO:0007669"/>
    <property type="project" value="UniProtKB-KW"/>
</dbReference>
<comment type="similarity">
    <text evidence="2">In the N-terminal section; belongs to the leguminous lectin family.</text>
</comment>
<evidence type="ECO:0000256" key="12">
    <source>
        <dbReference type="ARBA" id="ARBA00023170"/>
    </source>
</evidence>
<dbReference type="InterPro" id="IPR001245">
    <property type="entry name" value="Ser-Thr/Tyr_kinase_cat_dom"/>
</dbReference>
<keyword evidence="7" id="KW-0430">Lectin</keyword>
<dbReference type="Pfam" id="PF00139">
    <property type="entry name" value="Lectin_legB"/>
    <property type="match status" value="1"/>
</dbReference>
<feature type="signal peptide" evidence="13">
    <location>
        <begin position="1"/>
        <end position="18"/>
    </location>
</feature>
<keyword evidence="16" id="KW-1185">Reference proteome</keyword>
<evidence type="ECO:0000256" key="6">
    <source>
        <dbReference type="ARBA" id="ARBA00022729"/>
    </source>
</evidence>
<dbReference type="PANTHER" id="PTHR27007">
    <property type="match status" value="1"/>
</dbReference>
<evidence type="ECO:0000259" key="14">
    <source>
        <dbReference type="PROSITE" id="PS50011"/>
    </source>
</evidence>
<feature type="chain" id="PRO_5029749927" description="Protein kinase domain-containing protein" evidence="13">
    <location>
        <begin position="19"/>
        <end position="310"/>
    </location>
</feature>
<dbReference type="SUPFAM" id="SSF49899">
    <property type="entry name" value="Concanavalin A-like lectins/glucanases"/>
    <property type="match status" value="1"/>
</dbReference>
<dbReference type="PROSITE" id="PS50011">
    <property type="entry name" value="PROTEIN_KINASE_DOM"/>
    <property type="match status" value="1"/>
</dbReference>
<accession>A0A7J9LLI2</accession>
<evidence type="ECO:0000313" key="16">
    <source>
        <dbReference type="Proteomes" id="UP000593576"/>
    </source>
</evidence>
<dbReference type="GO" id="GO:0030246">
    <property type="term" value="F:carbohydrate binding"/>
    <property type="evidence" value="ECO:0007669"/>
    <property type="project" value="UniProtKB-KW"/>
</dbReference>
<evidence type="ECO:0000256" key="3">
    <source>
        <dbReference type="ARBA" id="ARBA00010217"/>
    </source>
</evidence>